<dbReference type="AlphaFoldDB" id="A0A3N9XIA2"/>
<dbReference type="EMBL" id="QGSZ01000138">
    <property type="protein sequence ID" value="RQX06327.1"/>
    <property type="molecule type" value="Genomic_DNA"/>
</dbReference>
<comment type="caution">
    <text evidence="2">The sequence shown here is derived from an EMBL/GenBank/DDBJ whole genome shotgun (WGS) entry which is preliminary data.</text>
</comment>
<protein>
    <submittedName>
        <fullName evidence="2">Sterol-binding protein</fullName>
    </submittedName>
</protein>
<accession>A0A3N9XIA2</accession>
<evidence type="ECO:0000313" key="2">
    <source>
        <dbReference type="EMBL" id="RQX06327.1"/>
    </source>
</evidence>
<dbReference type="Gene3D" id="3.30.1050.10">
    <property type="entry name" value="SCP2 sterol-binding domain"/>
    <property type="match status" value="1"/>
</dbReference>
<name>A0A3N9XIA2_9ACTN</name>
<feature type="domain" description="SCP2" evidence="1">
    <location>
        <begin position="39"/>
        <end position="128"/>
    </location>
</feature>
<organism evidence="2 3">
    <name type="scientific">Micromonospora inaquosa</name>
    <dbReference type="NCBI Taxonomy" id="2203716"/>
    <lineage>
        <taxon>Bacteria</taxon>
        <taxon>Bacillati</taxon>
        <taxon>Actinomycetota</taxon>
        <taxon>Actinomycetes</taxon>
        <taxon>Micromonosporales</taxon>
        <taxon>Micromonosporaceae</taxon>
        <taxon>Micromonospora</taxon>
    </lineage>
</organism>
<evidence type="ECO:0000313" key="3">
    <source>
        <dbReference type="Proteomes" id="UP000282312"/>
    </source>
</evidence>
<keyword evidence="3" id="KW-1185">Reference proteome</keyword>
<dbReference type="SUPFAM" id="SSF55718">
    <property type="entry name" value="SCP-like"/>
    <property type="match status" value="1"/>
</dbReference>
<dbReference type="InterPro" id="IPR036527">
    <property type="entry name" value="SCP2_sterol-bd_dom_sf"/>
</dbReference>
<reference evidence="2 3" key="1">
    <citation type="submission" date="2018-05" db="EMBL/GenBank/DDBJ databases">
        <title>Micromonospora from Atacama Desert.</title>
        <authorList>
            <person name="Carro L."/>
            <person name="Goodfellow M."/>
            <person name="Klenk H.-P."/>
        </authorList>
    </citation>
    <scope>NUCLEOTIDE SEQUENCE [LARGE SCALE GENOMIC DNA]</scope>
    <source>
        <strain evidence="2 3">LB39</strain>
    </source>
</reference>
<dbReference type="Pfam" id="PF02036">
    <property type="entry name" value="SCP2"/>
    <property type="match status" value="1"/>
</dbReference>
<dbReference type="Proteomes" id="UP000282312">
    <property type="component" value="Unassembled WGS sequence"/>
</dbReference>
<proteinExistence type="predicted"/>
<gene>
    <name evidence="2" type="ORF">DLJ59_05265</name>
</gene>
<sequence length="144" mass="15254">MPPGVRSCPDRVAGIPLTSARGGGMSEASAFFERLSVAGRDPRFSKVCGSVRFDIRDGGHLEQWRLDIDHGELRVTRNGGPATTVVNVSAQFADAMARGEVNGLAAIARGEIMVDGDLALALRIGRLFPRTSGPPQRHDSDAGT</sequence>
<evidence type="ECO:0000259" key="1">
    <source>
        <dbReference type="Pfam" id="PF02036"/>
    </source>
</evidence>
<dbReference type="InterPro" id="IPR003033">
    <property type="entry name" value="SCP2_sterol-bd_dom"/>
</dbReference>